<evidence type="ECO:0000256" key="2">
    <source>
        <dbReference type="SAM" id="Phobius"/>
    </source>
</evidence>
<evidence type="ECO:0000256" key="1">
    <source>
        <dbReference type="SAM" id="MobiDB-lite"/>
    </source>
</evidence>
<feature type="region of interest" description="Disordered" evidence="1">
    <location>
        <begin position="39"/>
        <end position="76"/>
    </location>
</feature>
<evidence type="ECO:0008006" key="5">
    <source>
        <dbReference type="Google" id="ProtNLM"/>
    </source>
</evidence>
<keyword evidence="2" id="KW-0472">Membrane</keyword>
<comment type="caution">
    <text evidence="3">The sequence shown here is derived from an EMBL/GenBank/DDBJ whole genome shotgun (WGS) entry which is preliminary data.</text>
</comment>
<keyword evidence="2" id="KW-1133">Transmembrane helix</keyword>
<keyword evidence="2" id="KW-0812">Transmembrane</keyword>
<gene>
    <name evidence="3" type="ORF">GCM10023349_02870</name>
</gene>
<keyword evidence="4" id="KW-1185">Reference proteome</keyword>
<dbReference type="Proteomes" id="UP001499974">
    <property type="component" value="Unassembled WGS sequence"/>
</dbReference>
<sequence length="332" mass="36838">MPDRAPDNRWPVLCLVLLVMVGLIVIAWGVNHPTEVDGAPRAVDPSPRVGEPSPSVVDPVETPAARPPTGTDALPGGGTKVFAGHRFLVAYYGTGGTGSLGVLGETDPDTMNRRLHHAAASFHRPGRPLRYVYELIVTIADGHPGPGGDYSHDIARSEVRRYIRAAHRNGALLLLDLQTGRSTFPEVAKRWEWALRDPWVGLALDPEWRMGPRQVPAHTVGQVGAGEINRTSLWLARLTKREGLPQKLFVLHQFRTDMIRDIGRVKQRPELASVQHVDGFGTPRQKLATYHAVARPQQFTMGFKLFYDEDVRRLRAPGVHAIRPKVRFVSFQ</sequence>
<evidence type="ECO:0000313" key="4">
    <source>
        <dbReference type="Proteomes" id="UP001499974"/>
    </source>
</evidence>
<protein>
    <recommendedName>
        <fullName evidence="5">Lipoprotein</fullName>
    </recommendedName>
</protein>
<name>A0ABP8WKX5_9ACTN</name>
<feature type="transmembrane region" description="Helical" evidence="2">
    <location>
        <begin position="12"/>
        <end position="30"/>
    </location>
</feature>
<dbReference type="EMBL" id="BAABKM010000001">
    <property type="protein sequence ID" value="GAA4691567.1"/>
    <property type="molecule type" value="Genomic_DNA"/>
</dbReference>
<proteinExistence type="predicted"/>
<evidence type="ECO:0000313" key="3">
    <source>
        <dbReference type="EMBL" id="GAA4691567.1"/>
    </source>
</evidence>
<reference evidence="4" key="1">
    <citation type="journal article" date="2019" name="Int. J. Syst. Evol. Microbiol.">
        <title>The Global Catalogue of Microorganisms (GCM) 10K type strain sequencing project: providing services to taxonomists for standard genome sequencing and annotation.</title>
        <authorList>
            <consortium name="The Broad Institute Genomics Platform"/>
            <consortium name="The Broad Institute Genome Sequencing Center for Infectious Disease"/>
            <person name="Wu L."/>
            <person name="Ma J."/>
        </authorList>
    </citation>
    <scope>NUCLEOTIDE SEQUENCE [LARGE SCALE GENOMIC DNA]</scope>
    <source>
        <strain evidence="4">JCM 18531</strain>
    </source>
</reference>
<accession>A0ABP8WKX5</accession>
<dbReference type="RefSeq" id="WP_345518492.1">
    <property type="nucleotide sequence ID" value="NZ_BAABKM010000001.1"/>
</dbReference>
<organism evidence="3 4">
    <name type="scientific">Nocardioides conyzicola</name>
    <dbReference type="NCBI Taxonomy" id="1651781"/>
    <lineage>
        <taxon>Bacteria</taxon>
        <taxon>Bacillati</taxon>
        <taxon>Actinomycetota</taxon>
        <taxon>Actinomycetes</taxon>
        <taxon>Propionibacteriales</taxon>
        <taxon>Nocardioidaceae</taxon>
        <taxon>Nocardioides</taxon>
    </lineage>
</organism>